<evidence type="ECO:0000313" key="9">
    <source>
        <dbReference type="Proteomes" id="UP001058974"/>
    </source>
</evidence>
<evidence type="ECO:0000256" key="1">
    <source>
        <dbReference type="ARBA" id="ARBA00004370"/>
    </source>
</evidence>
<evidence type="ECO:0000256" key="6">
    <source>
        <dbReference type="SAM" id="Phobius"/>
    </source>
</evidence>
<keyword evidence="9" id="KW-1185">Reference proteome</keyword>
<accession>A0A9D5BRL3</accession>
<reference evidence="8 9" key="1">
    <citation type="journal article" date="2022" name="Nat. Genet.">
        <title>Improved pea reference genome and pan-genome highlight genomic features and evolutionary characteristics.</title>
        <authorList>
            <person name="Yang T."/>
            <person name="Liu R."/>
            <person name="Luo Y."/>
            <person name="Hu S."/>
            <person name="Wang D."/>
            <person name="Wang C."/>
            <person name="Pandey M.K."/>
            <person name="Ge S."/>
            <person name="Xu Q."/>
            <person name="Li N."/>
            <person name="Li G."/>
            <person name="Huang Y."/>
            <person name="Saxena R.K."/>
            <person name="Ji Y."/>
            <person name="Li M."/>
            <person name="Yan X."/>
            <person name="He Y."/>
            <person name="Liu Y."/>
            <person name="Wang X."/>
            <person name="Xiang C."/>
            <person name="Varshney R.K."/>
            <person name="Ding H."/>
            <person name="Gao S."/>
            <person name="Zong X."/>
        </authorList>
    </citation>
    <scope>NUCLEOTIDE SEQUENCE [LARGE SCALE GENOMIC DNA]</scope>
    <source>
        <strain evidence="8 9">cv. Zhongwan 6</strain>
    </source>
</reference>
<proteinExistence type="predicted"/>
<evidence type="ECO:0000256" key="4">
    <source>
        <dbReference type="ARBA" id="ARBA00023136"/>
    </source>
</evidence>
<feature type="transmembrane region" description="Helical" evidence="6">
    <location>
        <begin position="69"/>
        <end position="86"/>
    </location>
</feature>
<feature type="coiled-coil region" evidence="5">
    <location>
        <begin position="209"/>
        <end position="243"/>
    </location>
</feature>
<keyword evidence="4 6" id="KW-0472">Membrane</keyword>
<sequence>MMQMQTLRRFCLLVFLLHSVLEIYHKFLSFSLRFFVFLLMDFPSSFNFLTQASELGCGFVLLGSYFSRIFNFVGLVLIFGICVKFFRFSEKTPRFRKLVKPGKVKRLDVQLKSKSMVKRDDAGMNLEEENLEDEVFDVMSLRKLVKMERQRYAAACAEIDKERLAASSAAEEAMAMILRLQSEKSSVEIEANQFRRMVEERQEYDREVIESLRWNVVELDSQKSFLEEQLGIFKERLREFMREDEIEQIEGVDFTREFCNFSVEYDLDESLNSPPH</sequence>
<keyword evidence="5" id="KW-0175">Coiled coil</keyword>
<feature type="domain" description="GTD-binding" evidence="7">
    <location>
        <begin position="136"/>
        <end position="234"/>
    </location>
</feature>
<dbReference type="OrthoDB" id="1100010at2759"/>
<dbReference type="GO" id="GO:0016020">
    <property type="term" value="C:membrane"/>
    <property type="evidence" value="ECO:0007669"/>
    <property type="project" value="UniProtKB-SubCell"/>
</dbReference>
<dbReference type="GO" id="GO:0080115">
    <property type="term" value="F:myosin XI tail binding"/>
    <property type="evidence" value="ECO:0007669"/>
    <property type="project" value="UniProtKB-ARBA"/>
</dbReference>
<evidence type="ECO:0000256" key="5">
    <source>
        <dbReference type="SAM" id="Coils"/>
    </source>
</evidence>
<dbReference type="Proteomes" id="UP001058974">
    <property type="component" value="Chromosome 1"/>
</dbReference>
<keyword evidence="2 6" id="KW-0812">Transmembrane</keyword>
<evidence type="ECO:0000256" key="3">
    <source>
        <dbReference type="ARBA" id="ARBA00022989"/>
    </source>
</evidence>
<dbReference type="EMBL" id="JAMSHJ010000001">
    <property type="protein sequence ID" value="KAI5448316.1"/>
    <property type="molecule type" value="Genomic_DNA"/>
</dbReference>
<dbReference type="PROSITE" id="PS51775">
    <property type="entry name" value="GTD_BINDING"/>
    <property type="match status" value="1"/>
</dbReference>
<dbReference type="Gramene" id="Psat01G0565900-T1">
    <property type="protein sequence ID" value="KAI5448316.1"/>
    <property type="gene ID" value="KIW84_015659"/>
</dbReference>
<evidence type="ECO:0000259" key="7">
    <source>
        <dbReference type="PROSITE" id="PS51775"/>
    </source>
</evidence>
<comment type="subcellular location">
    <subcellularLocation>
        <location evidence="1">Membrane</location>
    </subcellularLocation>
</comment>
<dbReference type="AlphaFoldDB" id="A0A9D5BRL3"/>
<name>A0A9D5BRL3_PEA</name>
<evidence type="ECO:0000313" key="8">
    <source>
        <dbReference type="EMBL" id="KAI5448316.1"/>
    </source>
</evidence>
<evidence type="ECO:0000256" key="2">
    <source>
        <dbReference type="ARBA" id="ARBA00022692"/>
    </source>
</evidence>
<dbReference type="PANTHER" id="PTHR31422">
    <property type="entry name" value="BNAANNG28530D PROTEIN"/>
    <property type="match status" value="1"/>
</dbReference>
<dbReference type="InterPro" id="IPR007656">
    <property type="entry name" value="GTD-bd"/>
</dbReference>
<gene>
    <name evidence="8" type="ORF">KIW84_015659</name>
</gene>
<organism evidence="8 9">
    <name type="scientific">Pisum sativum</name>
    <name type="common">Garden pea</name>
    <name type="synonym">Lathyrus oleraceus</name>
    <dbReference type="NCBI Taxonomy" id="3888"/>
    <lineage>
        <taxon>Eukaryota</taxon>
        <taxon>Viridiplantae</taxon>
        <taxon>Streptophyta</taxon>
        <taxon>Embryophyta</taxon>
        <taxon>Tracheophyta</taxon>
        <taxon>Spermatophyta</taxon>
        <taxon>Magnoliopsida</taxon>
        <taxon>eudicotyledons</taxon>
        <taxon>Gunneridae</taxon>
        <taxon>Pentapetalae</taxon>
        <taxon>rosids</taxon>
        <taxon>fabids</taxon>
        <taxon>Fabales</taxon>
        <taxon>Fabaceae</taxon>
        <taxon>Papilionoideae</taxon>
        <taxon>50 kb inversion clade</taxon>
        <taxon>NPAAA clade</taxon>
        <taxon>Hologalegina</taxon>
        <taxon>IRL clade</taxon>
        <taxon>Fabeae</taxon>
        <taxon>Lathyrus</taxon>
    </lineage>
</organism>
<dbReference type="PANTHER" id="PTHR31422:SF27">
    <property type="entry name" value="DUF593-CONTAINING PROTEIN 1"/>
    <property type="match status" value="1"/>
</dbReference>
<protein>
    <recommendedName>
        <fullName evidence="7">GTD-binding domain-containing protein</fullName>
    </recommendedName>
</protein>
<comment type="caution">
    <text evidence="8">The sequence shown here is derived from an EMBL/GenBank/DDBJ whole genome shotgun (WGS) entry which is preliminary data.</text>
</comment>
<keyword evidence="3 6" id="KW-1133">Transmembrane helix</keyword>
<dbReference type="Pfam" id="PF04576">
    <property type="entry name" value="Zein-binding"/>
    <property type="match status" value="1"/>
</dbReference>